<evidence type="ECO:0000256" key="6">
    <source>
        <dbReference type="ARBA" id="ARBA00023157"/>
    </source>
</evidence>
<evidence type="ECO:0000256" key="2">
    <source>
        <dbReference type="ARBA" id="ARBA00013017"/>
    </source>
</evidence>
<evidence type="ECO:0000256" key="3">
    <source>
        <dbReference type="ARBA" id="ARBA00022559"/>
    </source>
</evidence>
<dbReference type="Pfam" id="PF00578">
    <property type="entry name" value="AhpC-TSA"/>
    <property type="match status" value="1"/>
</dbReference>
<dbReference type="InterPro" id="IPR036249">
    <property type="entry name" value="Thioredoxin-like_sf"/>
</dbReference>
<organism evidence="13 14">
    <name type="scientific">Paenibacillus residui</name>
    <dbReference type="NCBI Taxonomy" id="629724"/>
    <lineage>
        <taxon>Bacteria</taxon>
        <taxon>Bacillati</taxon>
        <taxon>Bacillota</taxon>
        <taxon>Bacilli</taxon>
        <taxon>Bacillales</taxon>
        <taxon>Paenibacillaceae</taxon>
        <taxon>Paenibacillus</taxon>
    </lineage>
</organism>
<evidence type="ECO:0000313" key="13">
    <source>
        <dbReference type="EMBL" id="MFD0872181.1"/>
    </source>
</evidence>
<dbReference type="EC" id="1.11.1.24" evidence="2"/>
<keyword evidence="14" id="KW-1185">Reference proteome</keyword>
<evidence type="ECO:0000256" key="11">
    <source>
        <dbReference type="ARBA" id="ARBA00049091"/>
    </source>
</evidence>
<evidence type="ECO:0000256" key="5">
    <source>
        <dbReference type="ARBA" id="ARBA00023002"/>
    </source>
</evidence>
<reference evidence="14" key="1">
    <citation type="journal article" date="2019" name="Int. J. Syst. Evol. Microbiol.">
        <title>The Global Catalogue of Microorganisms (GCM) 10K type strain sequencing project: providing services to taxonomists for standard genome sequencing and annotation.</title>
        <authorList>
            <consortium name="The Broad Institute Genomics Platform"/>
            <consortium name="The Broad Institute Genome Sequencing Center for Infectious Disease"/>
            <person name="Wu L."/>
            <person name="Ma J."/>
        </authorList>
    </citation>
    <scope>NUCLEOTIDE SEQUENCE [LARGE SCALE GENOMIC DNA]</scope>
    <source>
        <strain evidence="14">CCUG 57263</strain>
    </source>
</reference>
<proteinExistence type="inferred from homology"/>
<accession>A0ABW3DHW8</accession>
<dbReference type="Gene3D" id="3.40.30.10">
    <property type="entry name" value="Glutaredoxin"/>
    <property type="match status" value="1"/>
</dbReference>
<evidence type="ECO:0000313" key="14">
    <source>
        <dbReference type="Proteomes" id="UP001597120"/>
    </source>
</evidence>
<dbReference type="NCBIfam" id="NF006960">
    <property type="entry name" value="PRK09437.1"/>
    <property type="match status" value="1"/>
</dbReference>
<comment type="similarity">
    <text evidence="9">Belongs to the peroxiredoxin family. BCP/PrxQ subfamily.</text>
</comment>
<keyword evidence="5 13" id="KW-0560">Oxidoreductase</keyword>
<evidence type="ECO:0000256" key="4">
    <source>
        <dbReference type="ARBA" id="ARBA00022862"/>
    </source>
</evidence>
<dbReference type="GO" id="GO:0140824">
    <property type="term" value="F:thioredoxin-dependent peroxiredoxin activity"/>
    <property type="evidence" value="ECO:0007669"/>
    <property type="project" value="UniProtKB-EC"/>
</dbReference>
<dbReference type="InterPro" id="IPR000866">
    <property type="entry name" value="AhpC/TSA"/>
</dbReference>
<dbReference type="InterPro" id="IPR013766">
    <property type="entry name" value="Thioredoxin_domain"/>
</dbReference>
<evidence type="ECO:0000256" key="1">
    <source>
        <dbReference type="ARBA" id="ARBA00003330"/>
    </source>
</evidence>
<dbReference type="Proteomes" id="UP001597120">
    <property type="component" value="Unassembled WGS sequence"/>
</dbReference>
<dbReference type="PROSITE" id="PS51352">
    <property type="entry name" value="THIOREDOXIN_2"/>
    <property type="match status" value="1"/>
</dbReference>
<keyword evidence="6" id="KW-1015">Disulfide bond</keyword>
<name>A0ABW3DHW8_9BACL</name>
<dbReference type="EMBL" id="JBHTIU010000103">
    <property type="protein sequence ID" value="MFD0872181.1"/>
    <property type="molecule type" value="Genomic_DNA"/>
</dbReference>
<dbReference type="RefSeq" id="WP_379291462.1">
    <property type="nucleotide sequence ID" value="NZ_JBHTIU010000103.1"/>
</dbReference>
<keyword evidence="4" id="KW-0049">Antioxidant</keyword>
<keyword evidence="7" id="KW-0676">Redox-active center</keyword>
<evidence type="ECO:0000256" key="9">
    <source>
        <dbReference type="ARBA" id="ARBA00038489"/>
    </source>
</evidence>
<evidence type="ECO:0000256" key="7">
    <source>
        <dbReference type="ARBA" id="ARBA00023284"/>
    </source>
</evidence>
<comment type="caution">
    <text evidence="13">The sequence shown here is derived from an EMBL/GenBank/DDBJ whole genome shotgun (WGS) entry which is preliminary data.</text>
</comment>
<dbReference type="PANTHER" id="PTHR42801:SF4">
    <property type="entry name" value="AHPC_TSA FAMILY PROTEIN"/>
    <property type="match status" value="1"/>
</dbReference>
<feature type="domain" description="Thioredoxin" evidence="12">
    <location>
        <begin position="5"/>
        <end position="158"/>
    </location>
</feature>
<evidence type="ECO:0000256" key="8">
    <source>
        <dbReference type="ARBA" id="ARBA00032824"/>
    </source>
</evidence>
<dbReference type="CDD" id="cd03017">
    <property type="entry name" value="PRX_BCP"/>
    <property type="match status" value="1"/>
</dbReference>
<comment type="catalytic activity">
    <reaction evidence="11">
        <text>a hydroperoxide + [thioredoxin]-dithiol = an alcohol + [thioredoxin]-disulfide + H2O</text>
        <dbReference type="Rhea" id="RHEA:62620"/>
        <dbReference type="Rhea" id="RHEA-COMP:10698"/>
        <dbReference type="Rhea" id="RHEA-COMP:10700"/>
        <dbReference type="ChEBI" id="CHEBI:15377"/>
        <dbReference type="ChEBI" id="CHEBI:29950"/>
        <dbReference type="ChEBI" id="CHEBI:30879"/>
        <dbReference type="ChEBI" id="CHEBI:35924"/>
        <dbReference type="ChEBI" id="CHEBI:50058"/>
        <dbReference type="EC" id="1.11.1.24"/>
    </reaction>
</comment>
<protein>
    <recommendedName>
        <fullName evidence="2">thioredoxin-dependent peroxiredoxin</fullName>
        <ecNumber evidence="2">1.11.1.24</ecNumber>
    </recommendedName>
    <alternativeName>
        <fullName evidence="10">Bacterioferritin comigratory protein</fullName>
    </alternativeName>
    <alternativeName>
        <fullName evidence="8">Thioredoxin peroxidase</fullName>
    </alternativeName>
</protein>
<gene>
    <name evidence="13" type="primary">bcp</name>
    <name evidence="13" type="ORF">ACFQ03_23970</name>
</gene>
<dbReference type="InterPro" id="IPR050924">
    <property type="entry name" value="Peroxiredoxin_BCP/PrxQ"/>
</dbReference>
<dbReference type="SUPFAM" id="SSF52833">
    <property type="entry name" value="Thioredoxin-like"/>
    <property type="match status" value="1"/>
</dbReference>
<keyword evidence="3 13" id="KW-0575">Peroxidase</keyword>
<sequence length="160" mass="18202">MSTQFQPGEAVPDFTLPASNGEEVSLSGFRGHKVVLFFYPKDLTPTCTQQSCDFRDHHSRFAQAGAVVIGVSPDSLKSHRKFIEKHNLPFLLLADEEQKVCRLYGVWKLKQMFGREYMGVERSTFLIDEQGRLIQEWRKVRLKGHMEAVLTALTNGEKAS</sequence>
<comment type="function">
    <text evidence="1">Thiol-specific peroxidase that catalyzes the reduction of hydrogen peroxide and organic hydroperoxides to water and alcohols, respectively. Plays a role in cell protection against oxidative stress by detoxifying peroxides and as sensor of hydrogen peroxide-mediated signaling events.</text>
</comment>
<dbReference type="PANTHER" id="PTHR42801">
    <property type="entry name" value="THIOREDOXIN-DEPENDENT PEROXIDE REDUCTASE"/>
    <property type="match status" value="1"/>
</dbReference>
<evidence type="ECO:0000259" key="12">
    <source>
        <dbReference type="PROSITE" id="PS51352"/>
    </source>
</evidence>
<evidence type="ECO:0000256" key="10">
    <source>
        <dbReference type="ARBA" id="ARBA00041373"/>
    </source>
</evidence>